<dbReference type="PRINTS" id="PR00119">
    <property type="entry name" value="CATATPASE"/>
</dbReference>
<feature type="transmembrane region" description="Helical" evidence="14">
    <location>
        <begin position="646"/>
        <end position="667"/>
    </location>
</feature>
<keyword evidence="8" id="KW-0067">ATP-binding</keyword>
<dbReference type="GO" id="GO:0046872">
    <property type="term" value="F:metal ion binding"/>
    <property type="evidence" value="ECO:0007669"/>
    <property type="project" value="UniProtKB-KW"/>
</dbReference>
<dbReference type="GO" id="GO:0016887">
    <property type="term" value="F:ATP hydrolysis activity"/>
    <property type="evidence" value="ECO:0007669"/>
    <property type="project" value="InterPro"/>
</dbReference>
<dbReference type="SFLD" id="SFLDF00027">
    <property type="entry name" value="p-type_atpase"/>
    <property type="match status" value="1"/>
</dbReference>
<keyword evidence="7" id="KW-0187">Copper transport</keyword>
<feature type="domain" description="Cation-transporting P-type ATPase N-terminal" evidence="15">
    <location>
        <begin position="1"/>
        <end position="65"/>
    </location>
</feature>
<dbReference type="EMBL" id="QGMZ01000028">
    <property type="protein sequence ID" value="PWR71913.1"/>
    <property type="molecule type" value="Genomic_DNA"/>
</dbReference>
<dbReference type="Proteomes" id="UP000245934">
    <property type="component" value="Unassembled WGS sequence"/>
</dbReference>
<keyword evidence="11" id="KW-0186">Copper</keyword>
<dbReference type="InterPro" id="IPR023214">
    <property type="entry name" value="HAD_sf"/>
</dbReference>
<keyword evidence="4 14" id="KW-0812">Transmembrane</keyword>
<gene>
    <name evidence="16" type="ORF">DLD82_12925</name>
</gene>
<dbReference type="AlphaFoldDB" id="A0A2V2N9F8"/>
<dbReference type="NCBIfam" id="TIGR01494">
    <property type="entry name" value="ATPase_P-type"/>
    <property type="match status" value="3"/>
</dbReference>
<accession>A0A2V2N9F8</accession>
<keyword evidence="6" id="KW-0547">Nucleotide-binding</keyword>
<dbReference type="SFLD" id="SFLDG00002">
    <property type="entry name" value="C1.7:_P-type_atpase_like"/>
    <property type="match status" value="1"/>
</dbReference>
<keyword evidence="13 14" id="KW-0472">Membrane</keyword>
<evidence type="ECO:0000259" key="15">
    <source>
        <dbReference type="SMART" id="SM00831"/>
    </source>
</evidence>
<evidence type="ECO:0000256" key="12">
    <source>
        <dbReference type="ARBA" id="ARBA00023065"/>
    </source>
</evidence>
<dbReference type="GeneID" id="97610130"/>
<evidence type="ECO:0000313" key="17">
    <source>
        <dbReference type="Proteomes" id="UP000245934"/>
    </source>
</evidence>
<name>A0A2V2N9F8_9EURY</name>
<dbReference type="InterPro" id="IPR059000">
    <property type="entry name" value="ATPase_P-type_domA"/>
</dbReference>
<proteinExistence type="predicted"/>
<evidence type="ECO:0000256" key="5">
    <source>
        <dbReference type="ARBA" id="ARBA00022723"/>
    </source>
</evidence>
<dbReference type="SFLD" id="SFLDS00003">
    <property type="entry name" value="Haloacid_Dehalogenase"/>
    <property type="match status" value="1"/>
</dbReference>
<keyword evidence="10 14" id="KW-1133">Transmembrane helix</keyword>
<feature type="transmembrane region" description="Helical" evidence="14">
    <location>
        <begin position="258"/>
        <end position="289"/>
    </location>
</feature>
<comment type="subcellular location">
    <subcellularLocation>
        <location evidence="1">Endomembrane system</location>
        <topology evidence="1">Multi-pass membrane protein</topology>
    </subcellularLocation>
</comment>
<evidence type="ECO:0000256" key="3">
    <source>
        <dbReference type="ARBA" id="ARBA00022448"/>
    </source>
</evidence>
<dbReference type="FunFam" id="3.40.50.1000:FF:000144">
    <property type="entry name" value="copper-transporting ATPase 1 isoform X2"/>
    <property type="match status" value="1"/>
</dbReference>
<keyword evidence="3" id="KW-0813">Transport</keyword>
<dbReference type="PANTHER" id="PTHR42861">
    <property type="entry name" value="CALCIUM-TRANSPORTING ATPASE"/>
    <property type="match status" value="1"/>
</dbReference>
<comment type="caution">
    <text evidence="16">The sequence shown here is derived from an EMBL/GenBank/DDBJ whole genome shotgun (WGS) entry which is preliminary data.</text>
</comment>
<dbReference type="InterPro" id="IPR018303">
    <property type="entry name" value="ATPase_P-typ_P_site"/>
</dbReference>
<dbReference type="InterPro" id="IPR036412">
    <property type="entry name" value="HAD-like_sf"/>
</dbReference>
<keyword evidence="5" id="KW-0479">Metal-binding</keyword>
<dbReference type="OrthoDB" id="8588at2157"/>
<dbReference type="Pfam" id="PF00690">
    <property type="entry name" value="Cation_ATPase_N"/>
    <property type="match status" value="1"/>
</dbReference>
<dbReference type="InterPro" id="IPR006068">
    <property type="entry name" value="ATPase_P-typ_cation-transptr_C"/>
</dbReference>
<dbReference type="InterPro" id="IPR001757">
    <property type="entry name" value="P_typ_ATPase"/>
</dbReference>
<evidence type="ECO:0000256" key="7">
    <source>
        <dbReference type="ARBA" id="ARBA00022796"/>
    </source>
</evidence>
<dbReference type="GO" id="GO:0140581">
    <property type="term" value="F:P-type monovalent copper transporter activity"/>
    <property type="evidence" value="ECO:0007669"/>
    <property type="project" value="UniProtKB-EC"/>
</dbReference>
<evidence type="ECO:0000256" key="6">
    <source>
        <dbReference type="ARBA" id="ARBA00022741"/>
    </source>
</evidence>
<dbReference type="Pfam" id="PF00702">
    <property type="entry name" value="Hydrolase"/>
    <property type="match status" value="1"/>
</dbReference>
<feature type="transmembrane region" description="Helical" evidence="14">
    <location>
        <begin position="790"/>
        <end position="808"/>
    </location>
</feature>
<feature type="transmembrane region" description="Helical" evidence="14">
    <location>
        <begin position="673"/>
        <end position="693"/>
    </location>
</feature>
<dbReference type="PROSITE" id="PS00154">
    <property type="entry name" value="ATPASE_E1_E2"/>
    <property type="match status" value="1"/>
</dbReference>
<dbReference type="Pfam" id="PF00122">
    <property type="entry name" value="E1-E2_ATPase"/>
    <property type="match status" value="1"/>
</dbReference>
<dbReference type="InterPro" id="IPR023299">
    <property type="entry name" value="ATPase_P-typ_cyto_dom_N"/>
</dbReference>
<feature type="transmembrane region" description="Helical" evidence="14">
    <location>
        <begin position="814"/>
        <end position="836"/>
    </location>
</feature>
<feature type="transmembrane region" description="Helical" evidence="14">
    <location>
        <begin position="751"/>
        <end position="769"/>
    </location>
</feature>
<evidence type="ECO:0000256" key="13">
    <source>
        <dbReference type="ARBA" id="ARBA00023136"/>
    </source>
</evidence>
<dbReference type="SUPFAM" id="SSF81653">
    <property type="entry name" value="Calcium ATPase, transduction domain A"/>
    <property type="match status" value="1"/>
</dbReference>
<dbReference type="PRINTS" id="PR00120">
    <property type="entry name" value="HATPASE"/>
</dbReference>
<evidence type="ECO:0000256" key="11">
    <source>
        <dbReference type="ARBA" id="ARBA00023008"/>
    </source>
</evidence>
<evidence type="ECO:0000256" key="10">
    <source>
        <dbReference type="ARBA" id="ARBA00022989"/>
    </source>
</evidence>
<keyword evidence="17" id="KW-1185">Reference proteome</keyword>
<dbReference type="InterPro" id="IPR004014">
    <property type="entry name" value="ATPase_P-typ_cation-transptr_N"/>
</dbReference>
<dbReference type="GO" id="GO:0012505">
    <property type="term" value="C:endomembrane system"/>
    <property type="evidence" value="ECO:0007669"/>
    <property type="project" value="UniProtKB-SubCell"/>
</dbReference>
<evidence type="ECO:0000256" key="9">
    <source>
        <dbReference type="ARBA" id="ARBA00022967"/>
    </source>
</evidence>
<evidence type="ECO:0000256" key="14">
    <source>
        <dbReference type="SAM" id="Phobius"/>
    </source>
</evidence>
<evidence type="ECO:0000256" key="4">
    <source>
        <dbReference type="ARBA" id="ARBA00022692"/>
    </source>
</evidence>
<dbReference type="InterPro" id="IPR044492">
    <property type="entry name" value="P_typ_ATPase_HD_dom"/>
</dbReference>
<dbReference type="Gene3D" id="2.70.150.10">
    <property type="entry name" value="Calcium-transporting ATPase, cytoplasmic transduction domain A"/>
    <property type="match status" value="1"/>
</dbReference>
<dbReference type="GO" id="GO:0005524">
    <property type="term" value="F:ATP binding"/>
    <property type="evidence" value="ECO:0007669"/>
    <property type="project" value="UniProtKB-KW"/>
</dbReference>
<dbReference type="Gene3D" id="1.20.1110.10">
    <property type="entry name" value="Calcium-transporting ATPase, transmembrane domain"/>
    <property type="match status" value="2"/>
</dbReference>
<organism evidence="16 17">
    <name type="scientific">Methanospirillum stamsii</name>
    <dbReference type="NCBI Taxonomy" id="1277351"/>
    <lineage>
        <taxon>Archaea</taxon>
        <taxon>Methanobacteriati</taxon>
        <taxon>Methanobacteriota</taxon>
        <taxon>Stenosarchaea group</taxon>
        <taxon>Methanomicrobia</taxon>
        <taxon>Methanomicrobiales</taxon>
        <taxon>Methanospirillaceae</taxon>
        <taxon>Methanospirillum</taxon>
    </lineage>
</organism>
<dbReference type="RefSeq" id="WP_109941545.1">
    <property type="nucleotide sequence ID" value="NZ_CP176366.1"/>
</dbReference>
<dbReference type="GO" id="GO:0016020">
    <property type="term" value="C:membrane"/>
    <property type="evidence" value="ECO:0007669"/>
    <property type="project" value="InterPro"/>
</dbReference>
<dbReference type="SUPFAM" id="SSF81665">
    <property type="entry name" value="Calcium ATPase, transmembrane domain M"/>
    <property type="match status" value="1"/>
</dbReference>
<dbReference type="SUPFAM" id="SSF56784">
    <property type="entry name" value="HAD-like"/>
    <property type="match status" value="1"/>
</dbReference>
<dbReference type="SMART" id="SM00831">
    <property type="entry name" value="Cation_ATPase_N"/>
    <property type="match status" value="1"/>
</dbReference>
<evidence type="ECO:0000256" key="8">
    <source>
        <dbReference type="ARBA" id="ARBA00022840"/>
    </source>
</evidence>
<reference evidence="16 17" key="1">
    <citation type="submission" date="2018-05" db="EMBL/GenBank/DDBJ databases">
        <title>Draft genome of Methanospirillum stamsii Pt1.</title>
        <authorList>
            <person name="Dueholm M.S."/>
            <person name="Nielsen P.H."/>
            <person name="Bakmann L.F."/>
            <person name="Otzen D.E."/>
        </authorList>
    </citation>
    <scope>NUCLEOTIDE SEQUENCE [LARGE SCALE GENOMIC DNA]</scope>
    <source>
        <strain evidence="16 17">Pt1</strain>
    </source>
</reference>
<dbReference type="Gene3D" id="3.40.50.1000">
    <property type="entry name" value="HAD superfamily/HAD-like"/>
    <property type="match status" value="1"/>
</dbReference>
<keyword evidence="12" id="KW-0406">Ion transport</keyword>
<feature type="transmembrane region" description="Helical" evidence="14">
    <location>
        <begin position="69"/>
        <end position="85"/>
    </location>
</feature>
<evidence type="ECO:0000256" key="2">
    <source>
        <dbReference type="ARBA" id="ARBA00012517"/>
    </source>
</evidence>
<evidence type="ECO:0000313" key="16">
    <source>
        <dbReference type="EMBL" id="PWR71913.1"/>
    </source>
</evidence>
<dbReference type="Gene3D" id="3.40.1110.10">
    <property type="entry name" value="Calcium-transporting ATPase, cytoplasmic domain N"/>
    <property type="match status" value="1"/>
</dbReference>
<protein>
    <recommendedName>
        <fullName evidence="2">P-type Cu(+) transporter</fullName>
        <ecNumber evidence="2">7.2.2.8</ecNumber>
    </recommendedName>
</protein>
<sequence>MTLPDIETIQGLSSKQVADRIRTFGYNELPEQKKDGIIDILLEVFREPMFLLLVASGIIYFFLGDITEAVMLMSFVVVIIGITVYQERKTERALEALRNLSSPRALVIRDGKQRRIAGREVVPGDILILSEGDRVPADGILLSSNNITIDESLLTGESVPVRKITWTTGLPPQTPGGDDQPFAYSGTLVVQGQALIEVKTTGSLTEMGKIGMVLKEVGREDTRLKVEISSMVKVIATCGLFLCLLIVIIYGIGRGDWISGLLAGITLAMAILPEEFPVVLTVFLALGAWRISQKQVLTRQVPAIETLGSASVLCVDKTGTLTLNKMTVQSFFADDEFCEHDGAGENSVPDSCHELSEYAILACKKDPFDPMEKALVQLSQGDFGKTEHIHKDWNLITEYPLSSELLAMSNVWQSPDGHDFIIAAKGAPEAIADLCHFSEPEQRKLAEQIDMMASRGLRILGVAKSSFSHTELPSIQHDFVFTFLGLIGFADPVRPGISEAVSECYAAGIRIIMITGDYPRTAQNIANQIGLKHAQSPVTGTDLIELSDDELKDRLRTATVFARAVPEQKLRIVKALKGNNDVVAMTGDGVNDAPALKCADIGIAMGGRGTDVAREASSLVLLDDNFTSIVSAVRLGRRIYDNLKKAMAYIFSIHIPIAGMSLIPVLFDMPLILMPMHIVFLELIIDPTCSIVFEAEKEEHDIMNRPPRSADERLFTPKTLFLSLMQGFVVLGVVLLVYLHSLMSGLGEAEVRTMTFITIVLANLLLILTNRSWSETIISTIRTPNKAMQWVFAGTISSLVLILIIPALRDLFRFSLIPAEGIITCVLAAGLSVLWFEAWKLWNLRKSPDFTDIT</sequence>
<feature type="transmembrane region" description="Helical" evidence="14">
    <location>
        <begin position="232"/>
        <end position="252"/>
    </location>
</feature>
<dbReference type="InterPro" id="IPR023298">
    <property type="entry name" value="ATPase_P-typ_TM_dom_sf"/>
</dbReference>
<evidence type="ECO:0000256" key="1">
    <source>
        <dbReference type="ARBA" id="ARBA00004127"/>
    </source>
</evidence>
<dbReference type="EC" id="7.2.2.8" evidence="2"/>
<dbReference type="InterPro" id="IPR008250">
    <property type="entry name" value="ATPase_P-typ_transduc_dom_A_sf"/>
</dbReference>
<dbReference type="Pfam" id="PF00689">
    <property type="entry name" value="Cation_ATPase_C"/>
    <property type="match status" value="1"/>
</dbReference>
<keyword evidence="9" id="KW-1278">Translocase</keyword>
<feature type="transmembrane region" description="Helical" evidence="14">
    <location>
        <begin position="714"/>
        <end position="739"/>
    </location>
</feature>